<keyword evidence="3" id="KW-1185">Reference proteome</keyword>
<evidence type="ECO:0000313" key="2">
    <source>
        <dbReference type="EMBL" id="MFC0681751.1"/>
    </source>
</evidence>
<accession>A0ABV6RY86</accession>
<feature type="domain" description="BFN" evidence="1">
    <location>
        <begin position="1"/>
        <end position="135"/>
    </location>
</feature>
<reference evidence="2 3" key="1">
    <citation type="submission" date="2024-09" db="EMBL/GenBank/DDBJ databases">
        <authorList>
            <person name="Sun Q."/>
            <person name="Mori K."/>
        </authorList>
    </citation>
    <scope>NUCLEOTIDE SEQUENCE [LARGE SCALE GENOMIC DNA]</scope>
    <source>
        <strain evidence="2 3">KCTC 23076</strain>
    </source>
</reference>
<organism evidence="2 3">
    <name type="scientific">Lysobacter korlensis</name>
    <dbReference type="NCBI Taxonomy" id="553636"/>
    <lineage>
        <taxon>Bacteria</taxon>
        <taxon>Pseudomonadati</taxon>
        <taxon>Pseudomonadota</taxon>
        <taxon>Gammaproteobacteria</taxon>
        <taxon>Lysobacterales</taxon>
        <taxon>Lysobacteraceae</taxon>
        <taxon>Lysobacter</taxon>
    </lineage>
</organism>
<dbReference type="InterPro" id="IPR036104">
    <property type="entry name" value="BFN_sf"/>
</dbReference>
<evidence type="ECO:0000259" key="1">
    <source>
        <dbReference type="PROSITE" id="PS51658"/>
    </source>
</evidence>
<name>A0ABV6RY86_9GAMM</name>
<comment type="caution">
    <text evidence="2">The sequence shown here is derived from an EMBL/GenBank/DDBJ whole genome shotgun (WGS) entry which is preliminary data.</text>
</comment>
<dbReference type="Pfam" id="PF02577">
    <property type="entry name" value="BFN_dom"/>
    <property type="match status" value="1"/>
</dbReference>
<proteinExistence type="predicted"/>
<evidence type="ECO:0000313" key="3">
    <source>
        <dbReference type="Proteomes" id="UP001589896"/>
    </source>
</evidence>
<dbReference type="EMBL" id="JBHLTG010000009">
    <property type="protein sequence ID" value="MFC0681751.1"/>
    <property type="molecule type" value="Genomic_DNA"/>
</dbReference>
<dbReference type="Proteomes" id="UP001589896">
    <property type="component" value="Unassembled WGS sequence"/>
</dbReference>
<dbReference type="RefSeq" id="WP_386674948.1">
    <property type="nucleotide sequence ID" value="NZ_JBHLTG010000009.1"/>
</dbReference>
<dbReference type="PANTHER" id="PTHR15160:SF1">
    <property type="entry name" value="VON HIPPEL-LINDAU DISEASE TUMOR SUPPRESSOR"/>
    <property type="match status" value="1"/>
</dbReference>
<gene>
    <name evidence="2" type="ORF">ACFFGH_28300</name>
</gene>
<dbReference type="PROSITE" id="PS51658">
    <property type="entry name" value="BFN"/>
    <property type="match status" value="1"/>
</dbReference>
<dbReference type="PANTHER" id="PTHR15160">
    <property type="entry name" value="VON HIPPEL-LINDAU PROTEIN"/>
    <property type="match status" value="1"/>
</dbReference>
<dbReference type="InterPro" id="IPR003729">
    <property type="entry name" value="Bi_nuclease_dom"/>
</dbReference>
<dbReference type="Gene3D" id="3.10.690.10">
    <property type="entry name" value="Bifunctional nuclease domain"/>
    <property type="match status" value="1"/>
</dbReference>
<protein>
    <submittedName>
        <fullName evidence="2">Bifunctional nuclease family protein</fullName>
    </submittedName>
</protein>
<dbReference type="SUPFAM" id="SSF103256">
    <property type="entry name" value="Hypothetical protein TM0160"/>
    <property type="match status" value="1"/>
</dbReference>
<sequence length="165" mass="18016">MVQVRVVGLAVDSRSQPVILLKPILEEPGTGTMLPIWIGAQEATSIFIAVEGAEAPRPLAHDLMKTLLETVGAEVERVEVTKIEGGTFYAEITLVTRDGRRVLDARPSDSIALAARVDAPIWVADEVLEEAGIVDETEGPHEDEEAKLAEFKRFLEEVDPEDFQG</sequence>